<dbReference type="Proteomes" id="UP001165069">
    <property type="component" value="Unassembled WGS sequence"/>
</dbReference>
<feature type="compositionally biased region" description="Basic and acidic residues" evidence="1">
    <location>
        <begin position="38"/>
        <end position="53"/>
    </location>
</feature>
<sequence>MSPRAAREHHGGSTSAEPRSGEREQSAVRSAIGGGHQIHLEKGVLDRTVEVNR</sequence>
<dbReference type="EMBL" id="BSDE01000001">
    <property type="protein sequence ID" value="GLH71519.1"/>
    <property type="molecule type" value="Genomic_DNA"/>
</dbReference>
<reference evidence="2 3" key="1">
    <citation type="journal article" date="2023" name="Antonie Van Leeuwenhoek">
        <title>Mesoterricola silvestris gen. nov., sp. nov., Mesoterricola sediminis sp. nov., Geothrix oryzae sp. nov., Geothrix edaphica sp. nov., Geothrix rubra sp. nov., and Geothrix limicola sp. nov., six novel members of Acidobacteriota isolated from soils.</title>
        <authorList>
            <person name="Itoh H."/>
            <person name="Sugisawa Y."/>
            <person name="Mise K."/>
            <person name="Xu Z."/>
            <person name="Kuniyasu M."/>
            <person name="Ushijima N."/>
            <person name="Kawano K."/>
            <person name="Kobayashi E."/>
            <person name="Shiratori Y."/>
            <person name="Masuda Y."/>
            <person name="Senoo K."/>
        </authorList>
    </citation>
    <scope>NUCLEOTIDE SEQUENCE [LARGE SCALE GENOMIC DNA]</scope>
    <source>
        <strain evidence="2 3">Red804</strain>
    </source>
</reference>
<organism evidence="2 3">
    <name type="scientific">Geothrix limicola</name>
    <dbReference type="NCBI Taxonomy" id="2927978"/>
    <lineage>
        <taxon>Bacteria</taxon>
        <taxon>Pseudomonadati</taxon>
        <taxon>Acidobacteriota</taxon>
        <taxon>Holophagae</taxon>
        <taxon>Holophagales</taxon>
        <taxon>Holophagaceae</taxon>
        <taxon>Geothrix</taxon>
    </lineage>
</organism>
<accession>A0ABQ5QBU0</accession>
<feature type="compositionally biased region" description="Basic and acidic residues" evidence="1">
    <location>
        <begin position="1"/>
        <end position="11"/>
    </location>
</feature>
<keyword evidence="3" id="KW-1185">Reference proteome</keyword>
<proteinExistence type="predicted"/>
<gene>
    <name evidence="2" type="ORF">GETHLI_00210</name>
</gene>
<evidence type="ECO:0000256" key="1">
    <source>
        <dbReference type="SAM" id="MobiDB-lite"/>
    </source>
</evidence>
<name>A0ABQ5QBU0_9BACT</name>
<evidence type="ECO:0000313" key="3">
    <source>
        <dbReference type="Proteomes" id="UP001165069"/>
    </source>
</evidence>
<feature type="region of interest" description="Disordered" evidence="1">
    <location>
        <begin position="1"/>
        <end position="53"/>
    </location>
</feature>
<evidence type="ECO:0000313" key="2">
    <source>
        <dbReference type="EMBL" id="GLH71519.1"/>
    </source>
</evidence>
<comment type="caution">
    <text evidence="2">The sequence shown here is derived from an EMBL/GenBank/DDBJ whole genome shotgun (WGS) entry which is preliminary data.</text>
</comment>
<protein>
    <submittedName>
        <fullName evidence="2">Uncharacterized protein</fullName>
    </submittedName>
</protein>